<name>A0A059C6H1_EUCGR</name>
<dbReference type="EMBL" id="KK198757">
    <property type="protein sequence ID" value="KCW73520.1"/>
    <property type="molecule type" value="Genomic_DNA"/>
</dbReference>
<accession>A0A059C6H1</accession>
<organism evidence="1">
    <name type="scientific">Eucalyptus grandis</name>
    <name type="common">Flooded gum</name>
    <dbReference type="NCBI Taxonomy" id="71139"/>
    <lineage>
        <taxon>Eukaryota</taxon>
        <taxon>Viridiplantae</taxon>
        <taxon>Streptophyta</taxon>
        <taxon>Embryophyta</taxon>
        <taxon>Tracheophyta</taxon>
        <taxon>Spermatophyta</taxon>
        <taxon>Magnoliopsida</taxon>
        <taxon>eudicotyledons</taxon>
        <taxon>Gunneridae</taxon>
        <taxon>Pentapetalae</taxon>
        <taxon>rosids</taxon>
        <taxon>malvids</taxon>
        <taxon>Myrtales</taxon>
        <taxon>Myrtaceae</taxon>
        <taxon>Myrtoideae</taxon>
        <taxon>Eucalypteae</taxon>
        <taxon>Eucalyptus</taxon>
    </lineage>
</organism>
<evidence type="ECO:0000313" key="1">
    <source>
        <dbReference type="EMBL" id="KCW73520.1"/>
    </source>
</evidence>
<dbReference type="AlphaFoldDB" id="A0A059C6H1"/>
<proteinExistence type="predicted"/>
<dbReference type="Gramene" id="KCW73520">
    <property type="protein sequence ID" value="KCW73520"/>
    <property type="gene ID" value="EUGRSUZ_E02035"/>
</dbReference>
<reference evidence="1" key="1">
    <citation type="submission" date="2013-07" db="EMBL/GenBank/DDBJ databases">
        <title>The genome of Eucalyptus grandis.</title>
        <authorList>
            <person name="Schmutz J."/>
            <person name="Hayes R."/>
            <person name="Myburg A."/>
            <person name="Tuskan G."/>
            <person name="Grattapaglia D."/>
            <person name="Rokhsar D.S."/>
        </authorList>
    </citation>
    <scope>NUCLEOTIDE SEQUENCE</scope>
    <source>
        <tissue evidence="1">Leaf extractions</tissue>
    </source>
</reference>
<sequence length="93" mass="10947">MYIGCRVSSSVPYYFGKEKEIVTVTNHLIFHVFAAGRGKCTPFVLYFAYYFVYWSSSNHFFKGITSEFVFCWMRGGALTQDCFYSRRFAKPKR</sequence>
<protein>
    <submittedName>
        <fullName evidence="1">Uncharacterized protein</fullName>
    </submittedName>
</protein>
<dbReference type="InParanoid" id="A0A059C6H1"/>
<gene>
    <name evidence="1" type="ORF">EUGRSUZ_E02035</name>
</gene>